<feature type="signal peptide" evidence="1">
    <location>
        <begin position="1"/>
        <end position="29"/>
    </location>
</feature>
<dbReference type="Pfam" id="PF03372">
    <property type="entry name" value="Exo_endo_phos"/>
    <property type="match status" value="1"/>
</dbReference>
<dbReference type="EMBL" id="JBGBPQ010000028">
    <property type="protein sequence ID" value="KAL1496784.1"/>
    <property type="molecule type" value="Genomic_DNA"/>
</dbReference>
<evidence type="ECO:0000313" key="3">
    <source>
        <dbReference type="EMBL" id="KAL1496784.1"/>
    </source>
</evidence>
<protein>
    <recommendedName>
        <fullName evidence="2">Endonuclease/exonuclease/phosphatase domain-containing protein</fullName>
    </recommendedName>
</protein>
<reference evidence="3 4" key="1">
    <citation type="journal article" date="2024" name="Science">
        <title>Giant polyketide synthase enzymes in the biosynthesis of giant marine polyether toxins.</title>
        <authorList>
            <person name="Fallon T.R."/>
            <person name="Shende V.V."/>
            <person name="Wierzbicki I.H."/>
            <person name="Pendleton A.L."/>
            <person name="Watervoot N.F."/>
            <person name="Auber R.P."/>
            <person name="Gonzalez D.J."/>
            <person name="Wisecaver J.H."/>
            <person name="Moore B.S."/>
        </authorList>
    </citation>
    <scope>NUCLEOTIDE SEQUENCE [LARGE SCALE GENOMIC DNA]</scope>
    <source>
        <strain evidence="3 4">12B1</strain>
    </source>
</reference>
<dbReference type="InterPro" id="IPR036691">
    <property type="entry name" value="Endo/exonu/phosph_ase_sf"/>
</dbReference>
<dbReference type="PANTHER" id="PTHR12121">
    <property type="entry name" value="CARBON CATABOLITE REPRESSOR PROTEIN 4"/>
    <property type="match status" value="1"/>
</dbReference>
<dbReference type="InterPro" id="IPR050410">
    <property type="entry name" value="CCR4/nocturin_mRNA_transcr"/>
</dbReference>
<feature type="chain" id="PRO_5044238014" description="Endonuclease/exonuclease/phosphatase domain-containing protein" evidence="1">
    <location>
        <begin position="30"/>
        <end position="387"/>
    </location>
</feature>
<feature type="domain" description="Endonuclease/exonuclease/phosphatase" evidence="2">
    <location>
        <begin position="43"/>
        <end position="374"/>
    </location>
</feature>
<name>A0AB34IG25_PRYPA</name>
<dbReference type="Proteomes" id="UP001515480">
    <property type="component" value="Unassembled WGS sequence"/>
</dbReference>
<dbReference type="SUPFAM" id="SSF56219">
    <property type="entry name" value="DNase I-like"/>
    <property type="match status" value="1"/>
</dbReference>
<sequence length="387" mass="41680">MRSLLSLLSRPHCLALAATSASFAACAAAAAAPPSPPFARVVSYNLLSSSLAPPSHFVACSPSDLLASTRLRRIEALLSQQTDAGALVCLQELSAEWVGALTPFFERKGYTFVTAAYGRQFDGYMGVGLAWPAERFESVTVELARAAETKEWPAAEGEGEKGGREGWGEWVAKWARAAWGGGGGGGERRFDALEEAARRKNVLLSAKLRCKRTAKEFSVSTYHMPCLFGSDEKVVVIHAALAAQRAAKFADGVPYILAGDFNFTPTSSPYKLITEGQLPAGHPQLPQMAAADAWRPEVRPPLRSAYLEALGAEPDFTNLALNKFSGEQSFCETLDYIFLSPGDWAVGGVKPLPPREAVLPHCKSYPSASEPSDHVLIWADLHLAEEK</sequence>
<evidence type="ECO:0000256" key="1">
    <source>
        <dbReference type="SAM" id="SignalP"/>
    </source>
</evidence>
<comment type="caution">
    <text evidence="3">The sequence shown here is derived from an EMBL/GenBank/DDBJ whole genome shotgun (WGS) entry which is preliminary data.</text>
</comment>
<evidence type="ECO:0000313" key="4">
    <source>
        <dbReference type="Proteomes" id="UP001515480"/>
    </source>
</evidence>
<keyword evidence="1" id="KW-0732">Signal</keyword>
<dbReference type="InterPro" id="IPR005135">
    <property type="entry name" value="Endo/exonuclease/phosphatase"/>
</dbReference>
<proteinExistence type="predicted"/>
<dbReference type="PROSITE" id="PS51257">
    <property type="entry name" value="PROKAR_LIPOPROTEIN"/>
    <property type="match status" value="1"/>
</dbReference>
<gene>
    <name evidence="3" type="ORF">AB1Y20_014372</name>
</gene>
<organism evidence="3 4">
    <name type="scientific">Prymnesium parvum</name>
    <name type="common">Toxic golden alga</name>
    <dbReference type="NCBI Taxonomy" id="97485"/>
    <lineage>
        <taxon>Eukaryota</taxon>
        <taxon>Haptista</taxon>
        <taxon>Haptophyta</taxon>
        <taxon>Prymnesiophyceae</taxon>
        <taxon>Prymnesiales</taxon>
        <taxon>Prymnesiaceae</taxon>
        <taxon>Prymnesium</taxon>
    </lineage>
</organism>
<accession>A0AB34IG25</accession>
<dbReference type="Gene3D" id="3.60.10.10">
    <property type="entry name" value="Endonuclease/exonuclease/phosphatase"/>
    <property type="match status" value="1"/>
</dbReference>
<dbReference type="AlphaFoldDB" id="A0AB34IG25"/>
<dbReference type="GO" id="GO:0000175">
    <property type="term" value="F:3'-5'-RNA exonuclease activity"/>
    <property type="evidence" value="ECO:0007669"/>
    <property type="project" value="TreeGrafter"/>
</dbReference>
<evidence type="ECO:0000259" key="2">
    <source>
        <dbReference type="Pfam" id="PF03372"/>
    </source>
</evidence>
<keyword evidence="4" id="KW-1185">Reference proteome</keyword>
<dbReference type="PANTHER" id="PTHR12121:SF101">
    <property type="entry name" value="ENDONUCLEASE_EXONUCLEASE_PHOSPHATASE DOMAIN-CONTAINING PROTEIN"/>
    <property type="match status" value="1"/>
</dbReference>